<evidence type="ECO:0000313" key="1">
    <source>
        <dbReference type="EMBL" id="XBS52650.1"/>
    </source>
</evidence>
<gene>
    <name evidence="1" type="ORF">ABFV83_12455</name>
</gene>
<sequence length="91" mass="10492">MSTGIQTANKGNRQLHELFYFLAVSMVTVPKSGKPNQPIFYVYFQRKISEGKTKSQALVCIMHRLVNIVYGMMKNMTEYRPFVIENKAAEE</sequence>
<dbReference type="RefSeq" id="WP_349944248.1">
    <property type="nucleotide sequence ID" value="NZ_CP157940.1"/>
</dbReference>
<dbReference type="InterPro" id="IPR047650">
    <property type="entry name" value="Transpos_IS110"/>
</dbReference>
<name>A0AAU7PK74_9FIRM</name>
<evidence type="ECO:0008006" key="2">
    <source>
        <dbReference type="Google" id="ProtNLM"/>
    </source>
</evidence>
<dbReference type="AlphaFoldDB" id="A0AAU7PK74"/>
<dbReference type="EMBL" id="CP157940">
    <property type="protein sequence ID" value="XBS52650.1"/>
    <property type="molecule type" value="Genomic_DNA"/>
</dbReference>
<dbReference type="PANTHER" id="PTHR33055:SF3">
    <property type="entry name" value="PUTATIVE TRANSPOSASE FOR IS117-RELATED"/>
    <property type="match status" value="1"/>
</dbReference>
<dbReference type="PANTHER" id="PTHR33055">
    <property type="entry name" value="TRANSPOSASE FOR INSERTION SEQUENCE ELEMENT IS1111A"/>
    <property type="match status" value="1"/>
</dbReference>
<protein>
    <recommendedName>
        <fullName evidence="2">Transposase</fullName>
    </recommendedName>
</protein>
<organism evidence="1">
    <name type="scientific">Lacrimispora sp. BS-2</name>
    <dbReference type="NCBI Taxonomy" id="3151850"/>
    <lineage>
        <taxon>Bacteria</taxon>
        <taxon>Bacillati</taxon>
        <taxon>Bacillota</taxon>
        <taxon>Clostridia</taxon>
        <taxon>Lachnospirales</taxon>
        <taxon>Lachnospiraceae</taxon>
        <taxon>Lacrimispora</taxon>
    </lineage>
</organism>
<accession>A0AAU7PK74</accession>
<reference evidence="1" key="1">
    <citation type="submission" date="2024-06" db="EMBL/GenBank/DDBJ databases">
        <title>Lacrimispora cavernae sp. nov., a novel anaerobe isolated from bat guano pile inside a cave.</title>
        <authorList>
            <person name="Miller S.L."/>
            <person name="Lu N."/>
            <person name="King J."/>
            <person name="Sankaranarayanan K."/>
            <person name="Lawson P.A."/>
        </authorList>
    </citation>
    <scope>NUCLEOTIDE SEQUENCE</scope>
    <source>
        <strain evidence="1">BS-2</strain>
    </source>
</reference>
<proteinExistence type="predicted"/>